<dbReference type="InterPro" id="IPR000965">
    <property type="entry name" value="GPR_dom"/>
</dbReference>
<dbReference type="InterPro" id="IPR016162">
    <property type="entry name" value="Ald_DH_N"/>
</dbReference>
<keyword evidence="3 8" id="KW-0028">Amino-acid biosynthesis</keyword>
<dbReference type="InterPro" id="IPR016161">
    <property type="entry name" value="Ald_DH/histidinol_DH"/>
</dbReference>
<keyword evidence="2 8" id="KW-0963">Cytoplasm</keyword>
<dbReference type="GO" id="GO:0004350">
    <property type="term" value="F:glutamate-5-semialdehyde dehydrogenase activity"/>
    <property type="evidence" value="ECO:0007669"/>
    <property type="project" value="UniProtKB-UniRule"/>
</dbReference>
<dbReference type="CDD" id="cd07079">
    <property type="entry name" value="ALDH_F18-19_ProA-GPR"/>
    <property type="match status" value="1"/>
</dbReference>
<dbReference type="InterPro" id="IPR012134">
    <property type="entry name" value="Glu-5-SA_DH"/>
</dbReference>
<keyword evidence="5 8" id="KW-0521">NADP</keyword>
<reference evidence="10 11" key="1">
    <citation type="submission" date="2013-01" db="EMBL/GenBank/DDBJ databases">
        <authorList>
            <person name="Harkins D.M."/>
            <person name="Durkin A.S."/>
            <person name="Brinkac L.M."/>
            <person name="Haft D.H."/>
            <person name="Selengut J.D."/>
            <person name="Sanka R."/>
            <person name="DePew J."/>
            <person name="Purushe J."/>
            <person name="Tulsiani S.M."/>
            <person name="Graham G.C."/>
            <person name="Burns M.-A."/>
            <person name="Dohnt M.F."/>
            <person name="Smythe L.D."/>
            <person name="McKay D.B."/>
            <person name="Craig S.B."/>
            <person name="Vinetz J.M."/>
            <person name="Sutton G.G."/>
            <person name="Nierman W.C."/>
            <person name="Fouts D.E."/>
        </authorList>
    </citation>
    <scope>NUCLEOTIDE SEQUENCE [LARGE SCALE GENOMIC DNA]</scope>
    <source>
        <strain evidence="10 11">LT2156</strain>
    </source>
</reference>
<dbReference type="FunFam" id="3.40.309.10:FF:000028">
    <property type="entry name" value="Gamma-glutamyl phosphate reductase"/>
    <property type="match status" value="1"/>
</dbReference>
<evidence type="ECO:0000259" key="9">
    <source>
        <dbReference type="Pfam" id="PF00171"/>
    </source>
</evidence>
<dbReference type="GO" id="GO:0005737">
    <property type="term" value="C:cytoplasm"/>
    <property type="evidence" value="ECO:0007669"/>
    <property type="project" value="UniProtKB-SubCell"/>
</dbReference>
<gene>
    <name evidence="8 10" type="primary">proA</name>
    <name evidence="10" type="ORF">LEP1GSC158_3815</name>
</gene>
<dbReference type="InterPro" id="IPR020593">
    <property type="entry name" value="G-glutamylP_reductase_CS"/>
</dbReference>
<comment type="function">
    <text evidence="8">Catalyzes the NADPH-dependent reduction of L-glutamate 5-phosphate into L-glutamate 5-semialdehyde and phosphate. The product spontaneously undergoes cyclization to form 1-pyrroline-5-carboxylate.</text>
</comment>
<feature type="domain" description="Aldehyde dehydrogenase" evidence="9">
    <location>
        <begin position="4"/>
        <end position="272"/>
    </location>
</feature>
<dbReference type="InterPro" id="IPR016163">
    <property type="entry name" value="Ald_DH_C"/>
</dbReference>
<evidence type="ECO:0000256" key="4">
    <source>
        <dbReference type="ARBA" id="ARBA00022650"/>
    </source>
</evidence>
<evidence type="ECO:0000256" key="3">
    <source>
        <dbReference type="ARBA" id="ARBA00022605"/>
    </source>
</evidence>
<proteinExistence type="inferred from homology"/>
<dbReference type="GO" id="GO:0050661">
    <property type="term" value="F:NADP binding"/>
    <property type="evidence" value="ECO:0007669"/>
    <property type="project" value="InterPro"/>
</dbReference>
<organism evidence="10 11">
    <name type="scientific">Leptospira interrogans serovar Zanoni str. LT2156</name>
    <dbReference type="NCBI Taxonomy" id="1001601"/>
    <lineage>
        <taxon>Bacteria</taxon>
        <taxon>Pseudomonadati</taxon>
        <taxon>Spirochaetota</taxon>
        <taxon>Spirochaetia</taxon>
        <taxon>Leptospirales</taxon>
        <taxon>Leptospiraceae</taxon>
        <taxon>Leptospira</taxon>
    </lineage>
</organism>
<dbReference type="PANTHER" id="PTHR11063:SF8">
    <property type="entry name" value="DELTA-1-PYRROLINE-5-CARBOXYLATE SYNTHASE"/>
    <property type="match status" value="1"/>
</dbReference>
<comment type="pathway">
    <text evidence="1 8">Amino-acid biosynthesis; L-proline biosynthesis; L-glutamate 5-semialdehyde from L-glutamate: step 2/2.</text>
</comment>
<accession>M6HN93</accession>
<keyword evidence="6 8" id="KW-0560">Oxidoreductase</keyword>
<dbReference type="InterPro" id="IPR015590">
    <property type="entry name" value="Aldehyde_DH_dom"/>
</dbReference>
<dbReference type="Gene3D" id="3.40.309.10">
    <property type="entry name" value="Aldehyde Dehydrogenase, Chain A, domain 2"/>
    <property type="match status" value="1"/>
</dbReference>
<evidence type="ECO:0000256" key="7">
    <source>
        <dbReference type="ARBA" id="ARBA00049024"/>
    </source>
</evidence>
<protein>
    <recommendedName>
        <fullName evidence="8">Gamma-glutamyl phosphate reductase</fullName>
        <shortName evidence="8">GPR</shortName>
        <ecNumber evidence="8">1.2.1.41</ecNumber>
    </recommendedName>
    <alternativeName>
        <fullName evidence="8">Glutamate-5-semialdehyde dehydrogenase</fullName>
    </alternativeName>
    <alternativeName>
        <fullName evidence="8">Glutamyl-gamma-semialdehyde dehydrogenase</fullName>
        <shortName evidence="8">GSA dehydrogenase</shortName>
    </alternativeName>
</protein>
<evidence type="ECO:0000256" key="6">
    <source>
        <dbReference type="ARBA" id="ARBA00023002"/>
    </source>
</evidence>
<dbReference type="PANTHER" id="PTHR11063">
    <property type="entry name" value="GLUTAMATE SEMIALDEHYDE DEHYDROGENASE"/>
    <property type="match status" value="1"/>
</dbReference>
<evidence type="ECO:0000256" key="5">
    <source>
        <dbReference type="ARBA" id="ARBA00022857"/>
    </source>
</evidence>
<evidence type="ECO:0000313" key="11">
    <source>
        <dbReference type="Proteomes" id="UP000012089"/>
    </source>
</evidence>
<evidence type="ECO:0000256" key="2">
    <source>
        <dbReference type="ARBA" id="ARBA00022490"/>
    </source>
</evidence>
<dbReference type="PIRSF" id="PIRSF000151">
    <property type="entry name" value="GPR"/>
    <property type="match status" value="1"/>
</dbReference>
<dbReference type="NCBIfam" id="NF001221">
    <property type="entry name" value="PRK00197.1"/>
    <property type="match status" value="1"/>
</dbReference>
<comment type="subcellular location">
    <subcellularLocation>
        <location evidence="8">Cytoplasm</location>
    </subcellularLocation>
</comment>
<evidence type="ECO:0000256" key="8">
    <source>
        <dbReference type="HAMAP-Rule" id="MF_00412"/>
    </source>
</evidence>
<dbReference type="EC" id="1.2.1.41" evidence="8"/>
<dbReference type="HAMAP" id="MF_00412">
    <property type="entry name" value="ProA"/>
    <property type="match status" value="1"/>
</dbReference>
<evidence type="ECO:0000313" key="10">
    <source>
        <dbReference type="EMBL" id="EMM96857.1"/>
    </source>
</evidence>
<dbReference type="PROSITE" id="PS01223">
    <property type="entry name" value="PROA"/>
    <property type="match status" value="1"/>
</dbReference>
<dbReference type="UniPathway" id="UPA00098">
    <property type="reaction ID" value="UER00360"/>
</dbReference>
<dbReference type="Proteomes" id="UP000012089">
    <property type="component" value="Unassembled WGS sequence"/>
</dbReference>
<dbReference type="SUPFAM" id="SSF53720">
    <property type="entry name" value="ALDH-like"/>
    <property type="match status" value="1"/>
</dbReference>
<sequence length="406" mass="44719">MFSSQEGFKSSETTFFFQKNKILLSLADLLEKRKAEILLANELDLKDGKEKKLSSALMDRLLLNEKRIFSMASAVREIAALPDPIGEVTRGITLPNGLELVTRRVPLGVVMVIYESRPNVTIDVGALSFKSGNACILRGGSEAFYSNEILIKLFHEILIKEEIDIGSVVFVDKTDRSFMIPFFQQTSLIDIVVPRGGEGLIRFVSENSKIPVVKHDKGVCNLYIDQDADPEKVIPIVINSKVQRPGVCNSTENLILHNGYPFRKELLEALAKEGVELLLDPSSLALYPNGKPVKEQDYLEEFLDLRLSVKTVSSLEEALAFIEKTSSGHTEAIVTEDLNTARIFTNSLDSAALFINCSTRFHDGGEFGLGAEVGISTGKLHVRGPMGLVHLTTTTTYVTGNGQIRG</sequence>
<comment type="catalytic activity">
    <reaction evidence="7 8">
        <text>L-glutamate 5-semialdehyde + phosphate + NADP(+) = L-glutamyl 5-phosphate + NADPH + H(+)</text>
        <dbReference type="Rhea" id="RHEA:19541"/>
        <dbReference type="ChEBI" id="CHEBI:15378"/>
        <dbReference type="ChEBI" id="CHEBI:43474"/>
        <dbReference type="ChEBI" id="CHEBI:57783"/>
        <dbReference type="ChEBI" id="CHEBI:58066"/>
        <dbReference type="ChEBI" id="CHEBI:58274"/>
        <dbReference type="ChEBI" id="CHEBI:58349"/>
        <dbReference type="EC" id="1.2.1.41"/>
    </reaction>
</comment>
<name>M6HN93_LEPIR</name>
<dbReference type="GO" id="GO:0055129">
    <property type="term" value="P:L-proline biosynthetic process"/>
    <property type="evidence" value="ECO:0007669"/>
    <property type="project" value="UniProtKB-UniRule"/>
</dbReference>
<keyword evidence="4 8" id="KW-0641">Proline biosynthesis</keyword>
<comment type="similarity">
    <text evidence="8">Belongs to the gamma-glutamyl phosphate reductase family.</text>
</comment>
<dbReference type="AlphaFoldDB" id="M6HN93"/>
<evidence type="ECO:0000256" key="1">
    <source>
        <dbReference type="ARBA" id="ARBA00004985"/>
    </source>
</evidence>
<dbReference type="NCBIfam" id="TIGR00407">
    <property type="entry name" value="proA"/>
    <property type="match status" value="1"/>
</dbReference>
<comment type="caution">
    <text evidence="10">The sequence shown here is derived from an EMBL/GenBank/DDBJ whole genome shotgun (WGS) entry which is preliminary data.</text>
</comment>
<dbReference type="Gene3D" id="3.40.605.10">
    <property type="entry name" value="Aldehyde Dehydrogenase, Chain A, domain 1"/>
    <property type="match status" value="1"/>
</dbReference>
<dbReference type="Pfam" id="PF00171">
    <property type="entry name" value="Aldedh"/>
    <property type="match status" value="1"/>
</dbReference>
<dbReference type="EMBL" id="AFMF02000020">
    <property type="protein sequence ID" value="EMM96857.1"/>
    <property type="molecule type" value="Genomic_DNA"/>
</dbReference>